<protein>
    <submittedName>
        <fullName evidence="1">Uncharacterized protein</fullName>
    </submittedName>
</protein>
<dbReference type="AlphaFoldDB" id="A0A1E5D8M9"/>
<evidence type="ECO:0000313" key="1">
    <source>
        <dbReference type="EMBL" id="OEE80121.1"/>
    </source>
</evidence>
<sequence length="61" mass="7026">MSSRQFELLRNQLQLLSPQQLKSLQGEISNTLGDQNKDLLTNEEKNLIFNLFSYDEAPSVQ</sequence>
<organism evidence="1 2">
    <name type="scientific">Vibrio genomosp. F6 str. FF-238</name>
    <dbReference type="NCBI Taxonomy" id="1191298"/>
    <lineage>
        <taxon>Bacteria</taxon>
        <taxon>Pseudomonadati</taxon>
        <taxon>Pseudomonadota</taxon>
        <taxon>Gammaproteobacteria</taxon>
        <taxon>Vibrionales</taxon>
        <taxon>Vibrionaceae</taxon>
        <taxon>Vibrio</taxon>
    </lineage>
</organism>
<gene>
    <name evidence="1" type="ORF">A130_10375</name>
</gene>
<dbReference type="EMBL" id="AJYW02000011">
    <property type="protein sequence ID" value="OEE80121.1"/>
    <property type="molecule type" value="Genomic_DNA"/>
</dbReference>
<evidence type="ECO:0000313" key="2">
    <source>
        <dbReference type="Proteomes" id="UP000094165"/>
    </source>
</evidence>
<keyword evidence="2" id="KW-1185">Reference proteome</keyword>
<accession>A0A1E5D8M9</accession>
<dbReference type="Proteomes" id="UP000094165">
    <property type="component" value="Unassembled WGS sequence"/>
</dbReference>
<comment type="caution">
    <text evidence="1">The sequence shown here is derived from an EMBL/GenBank/DDBJ whole genome shotgun (WGS) entry which is preliminary data.</text>
</comment>
<reference evidence="1 2" key="1">
    <citation type="journal article" date="2012" name="Science">
        <title>Ecological populations of bacteria act as socially cohesive units of antibiotic production and resistance.</title>
        <authorList>
            <person name="Cordero O.X."/>
            <person name="Wildschutte H."/>
            <person name="Kirkup B."/>
            <person name="Proehl S."/>
            <person name="Ngo L."/>
            <person name="Hussain F."/>
            <person name="Le Roux F."/>
            <person name="Mincer T."/>
            <person name="Polz M.F."/>
        </authorList>
    </citation>
    <scope>NUCLEOTIDE SEQUENCE [LARGE SCALE GENOMIC DNA]</scope>
    <source>
        <strain evidence="1 2">FF-238</strain>
    </source>
</reference>
<dbReference type="RefSeq" id="WP_017053573.1">
    <property type="nucleotide sequence ID" value="NZ_AJYW02000011.1"/>
</dbReference>
<name>A0A1E5D8M9_9VIBR</name>
<proteinExistence type="predicted"/>